<dbReference type="Pfam" id="PF12833">
    <property type="entry name" value="HTH_18"/>
    <property type="match status" value="1"/>
</dbReference>
<keyword evidence="1" id="KW-0805">Transcription regulation</keyword>
<dbReference type="HOGENOM" id="CLU_073078_1_1_11"/>
<sequence length="254" mass="26825">MGDRLAALQWHMRVWELGPGRLMVSGAFSDLAVHHHPAVQVTLGAHGPLAITRDGDAYDECRVVVVGSGARHAVRSDANSAALTMYFGLQTSAGVALNALARRGIRLVDDGQHLAEATAAMLDTDGPEAAADLVVDTLCGPQESGSVHPQLRQAIEVVSSRVPEHLDVASVAGAVALSPDYLGRLCKQQTGVSFSATIRWERLVTAVGHLVDGRSVTDAAHLAGFADGSHANKVCWEMTGLTPREFARAVRDSI</sequence>
<protein>
    <submittedName>
        <fullName evidence="5">AraC family transcriptional regulator</fullName>
    </submittedName>
</protein>
<accession>A0A024JV98</accession>
<name>A0A024JV98_9MYCO</name>
<reference evidence="5" key="1">
    <citation type="journal article" date="2014" name="Genome Announc.">
        <title>Draft Genome Sequence of Mycobacterium triplex DSM 44626.</title>
        <authorList>
            <person name="Sassi M."/>
            <person name="Croce O."/>
            <person name="Robert C."/>
            <person name="Raoult D."/>
            <person name="Drancourt M."/>
        </authorList>
    </citation>
    <scope>NUCLEOTIDE SEQUENCE [LARGE SCALE GENOMIC DNA]</scope>
    <source>
        <strain evidence="5">DSM 44626</strain>
    </source>
</reference>
<keyword evidence="2" id="KW-0238">DNA-binding</keyword>
<evidence type="ECO:0000256" key="1">
    <source>
        <dbReference type="ARBA" id="ARBA00023015"/>
    </source>
</evidence>
<proteinExistence type="predicted"/>
<dbReference type="GO" id="GO:0043565">
    <property type="term" value="F:sequence-specific DNA binding"/>
    <property type="evidence" value="ECO:0007669"/>
    <property type="project" value="InterPro"/>
</dbReference>
<feature type="domain" description="HTH araC/xylS-type" evidence="4">
    <location>
        <begin position="152"/>
        <end position="249"/>
    </location>
</feature>
<dbReference type="EMBL" id="HG964446">
    <property type="protein sequence ID" value="CDO87262.1"/>
    <property type="molecule type" value="Genomic_DNA"/>
</dbReference>
<dbReference type="PROSITE" id="PS01124">
    <property type="entry name" value="HTH_ARAC_FAMILY_2"/>
    <property type="match status" value="1"/>
</dbReference>
<dbReference type="InterPro" id="IPR018060">
    <property type="entry name" value="HTH_AraC"/>
</dbReference>
<keyword evidence="3" id="KW-0804">Transcription</keyword>
<dbReference type="SMART" id="SM00342">
    <property type="entry name" value="HTH_ARAC"/>
    <property type="match status" value="1"/>
</dbReference>
<reference evidence="5" key="2">
    <citation type="submission" date="2014-04" db="EMBL/GenBank/DDBJ databases">
        <authorList>
            <person name="Urmite Genomes U."/>
        </authorList>
    </citation>
    <scope>NUCLEOTIDE SEQUENCE</scope>
    <source>
        <strain evidence="5">DSM 44626</strain>
    </source>
</reference>
<dbReference type="STRING" id="47839.BN973_01614"/>
<dbReference type="eggNOG" id="COG2207">
    <property type="taxonomic scope" value="Bacteria"/>
</dbReference>
<evidence type="ECO:0000256" key="2">
    <source>
        <dbReference type="ARBA" id="ARBA00023125"/>
    </source>
</evidence>
<evidence type="ECO:0000313" key="5">
    <source>
        <dbReference type="EMBL" id="CDO87262.1"/>
    </source>
</evidence>
<dbReference type="AlphaFoldDB" id="A0A024JV98"/>
<gene>
    <name evidence="5" type="ORF">BN973_01614</name>
</gene>
<dbReference type="Gene3D" id="1.10.10.60">
    <property type="entry name" value="Homeodomain-like"/>
    <property type="match status" value="1"/>
</dbReference>
<dbReference type="GO" id="GO:0003700">
    <property type="term" value="F:DNA-binding transcription factor activity"/>
    <property type="evidence" value="ECO:0007669"/>
    <property type="project" value="InterPro"/>
</dbReference>
<evidence type="ECO:0000256" key="3">
    <source>
        <dbReference type="ARBA" id="ARBA00023163"/>
    </source>
</evidence>
<evidence type="ECO:0000259" key="4">
    <source>
        <dbReference type="PROSITE" id="PS01124"/>
    </source>
</evidence>
<organism evidence="5">
    <name type="scientific">Mycobacterium triplex</name>
    <dbReference type="NCBI Taxonomy" id="47839"/>
    <lineage>
        <taxon>Bacteria</taxon>
        <taxon>Bacillati</taxon>
        <taxon>Actinomycetota</taxon>
        <taxon>Actinomycetes</taxon>
        <taxon>Mycobacteriales</taxon>
        <taxon>Mycobacteriaceae</taxon>
        <taxon>Mycobacterium</taxon>
        <taxon>Mycobacterium simiae complex</taxon>
    </lineage>
</organism>
<dbReference type="PANTHER" id="PTHR46796">
    <property type="entry name" value="HTH-TYPE TRANSCRIPTIONAL ACTIVATOR RHAS-RELATED"/>
    <property type="match status" value="1"/>
</dbReference>
<dbReference type="InterPro" id="IPR050204">
    <property type="entry name" value="AraC_XylS_family_regulators"/>
</dbReference>
<dbReference type="Proteomes" id="UP000028880">
    <property type="component" value="Unassembled WGS sequence"/>
</dbReference>